<keyword evidence="3" id="KW-1185">Reference proteome</keyword>
<protein>
    <recommendedName>
        <fullName evidence="1">Heterokaryon incompatibility domain-containing protein</fullName>
    </recommendedName>
</protein>
<proteinExistence type="predicted"/>
<dbReference type="Proteomes" id="UP001215151">
    <property type="component" value="Unassembled WGS sequence"/>
</dbReference>
<dbReference type="InterPro" id="IPR010730">
    <property type="entry name" value="HET"/>
</dbReference>
<evidence type="ECO:0000313" key="3">
    <source>
        <dbReference type="Proteomes" id="UP001215151"/>
    </source>
</evidence>
<accession>A0AAD7XF31</accession>
<evidence type="ECO:0000313" key="2">
    <source>
        <dbReference type="EMBL" id="KAJ8494671.1"/>
    </source>
</evidence>
<feature type="domain" description="Heterokaryon incompatibility" evidence="1">
    <location>
        <begin position="212"/>
        <end position="382"/>
    </location>
</feature>
<reference evidence="2" key="1">
    <citation type="submission" date="2022-11" db="EMBL/GenBank/DDBJ databases">
        <title>Genome Sequence of Cubamyces cubensis.</title>
        <authorList>
            <person name="Buettner E."/>
        </authorList>
    </citation>
    <scope>NUCLEOTIDE SEQUENCE</scope>
    <source>
        <strain evidence="2">MPL-01</strain>
    </source>
</reference>
<name>A0AAD7XF31_9APHY</name>
<comment type="caution">
    <text evidence="2">The sequence shown here is derived from an EMBL/GenBank/DDBJ whole genome shotgun (WGS) entry which is preliminary data.</text>
</comment>
<sequence>MAPRHHPMRPMDLPSRWPMICATAWEGVVASGYGLFCDLVLRHRDEDGKIYWTGGYEYTIYSVEWLKCAQVGCLWCRFLAKEFLMDLKRFSPQWPAETVHIRVGTYLECEWDKEAIIIIVNRLQRYFRLHTTEGNPAARWICHRILIPHVGWPYALALAKTCIEECVRDHPDCQAITPYPIGSAPLPTRLIDCSAPDCLRLIETNPGMRGTYVALSYVWGEEQPHRTTEANLSSYKIGIDPAILPQTILDAIHVTRALSIELLWIDGLCIIQDSEKDMHHELARMRDVYRHAFLTIDAGSASRVSQGFLRDRELKPKPNAVLPFICPLGHPSEPPTGWARVGVVYVTGDSTMYRTWPDDQSVGEYPGICTAYTVKRGWCLQERLLSTRSLVFTAQTLQLRCYTQTQNIGGAYHDGVYDVPRLPNALFLPGRHAAHGSDEWKEIHGRWLDIVHDYTGRKLSNPSDKLVAISALAEMFAPALRTDYVAGLWRHTLLTDLCWQSRIVQRRLRQAADRGPSWSWASTDSRVSWEYGSKCGCPIAEVLKCTVTLHNQNLPFGSVTDASLILRSCLLPCKCIPKKPGLGSDLAVEFPPFVSPLFTPKKWSYFSDDVDVSFMEEMWFVPLLYFVDSNSLNLRGLVSPGDVYQRVGTVTSDSYIVTKQESMDSFTDPIMYCHWILTQLPRVAIELV</sequence>
<dbReference type="AlphaFoldDB" id="A0AAD7XF31"/>
<dbReference type="EMBL" id="JAPEVG010000033">
    <property type="protein sequence ID" value="KAJ8494671.1"/>
    <property type="molecule type" value="Genomic_DNA"/>
</dbReference>
<dbReference type="PANTHER" id="PTHR33112">
    <property type="entry name" value="DOMAIN PROTEIN, PUTATIVE-RELATED"/>
    <property type="match status" value="1"/>
</dbReference>
<organism evidence="2 3">
    <name type="scientific">Trametes cubensis</name>
    <dbReference type="NCBI Taxonomy" id="1111947"/>
    <lineage>
        <taxon>Eukaryota</taxon>
        <taxon>Fungi</taxon>
        <taxon>Dikarya</taxon>
        <taxon>Basidiomycota</taxon>
        <taxon>Agaricomycotina</taxon>
        <taxon>Agaricomycetes</taxon>
        <taxon>Polyporales</taxon>
        <taxon>Polyporaceae</taxon>
        <taxon>Trametes</taxon>
    </lineage>
</organism>
<dbReference type="PANTHER" id="PTHR33112:SF16">
    <property type="entry name" value="HETEROKARYON INCOMPATIBILITY DOMAIN-CONTAINING PROTEIN"/>
    <property type="match status" value="1"/>
</dbReference>
<evidence type="ECO:0000259" key="1">
    <source>
        <dbReference type="Pfam" id="PF06985"/>
    </source>
</evidence>
<dbReference type="Pfam" id="PF06985">
    <property type="entry name" value="HET"/>
    <property type="match status" value="1"/>
</dbReference>
<gene>
    <name evidence="2" type="ORF">ONZ51_g2147</name>
</gene>